<keyword evidence="1" id="KW-0472">Membrane</keyword>
<evidence type="ECO:0000313" key="2">
    <source>
        <dbReference type="EMBL" id="OAN49272.1"/>
    </source>
</evidence>
<gene>
    <name evidence="2" type="ORF">A6A04_03920</name>
</gene>
<evidence type="ECO:0000313" key="3">
    <source>
        <dbReference type="Proteomes" id="UP000078428"/>
    </source>
</evidence>
<dbReference type="Gene3D" id="3.40.50.2000">
    <property type="entry name" value="Glycogen Phosphorylase B"/>
    <property type="match status" value="1"/>
</dbReference>
<proteinExistence type="predicted"/>
<name>A0A178MKL0_9PROT</name>
<accession>A0A178MKL0</accession>
<keyword evidence="3" id="KW-1185">Reference proteome</keyword>
<dbReference type="Proteomes" id="UP000078428">
    <property type="component" value="Unassembled WGS sequence"/>
</dbReference>
<protein>
    <submittedName>
        <fullName evidence="2">Uncharacterized protein</fullName>
    </submittedName>
</protein>
<reference evidence="2 3" key="1">
    <citation type="submission" date="2016-04" db="EMBL/GenBank/DDBJ databases">
        <title>Draft genome sequence of freshwater magnetotactic bacteria Magnetospirillum marisnigri SP-1 and Magnetospirillum moscoviense BB-1.</title>
        <authorList>
            <person name="Koziaeva V."/>
            <person name="Dziuba M.V."/>
            <person name="Ivanov T.M."/>
            <person name="Kuznetsov B."/>
            <person name="Grouzdev D.S."/>
        </authorList>
    </citation>
    <scope>NUCLEOTIDE SEQUENCE [LARGE SCALE GENOMIC DNA]</scope>
    <source>
        <strain evidence="2 3">SP-1</strain>
    </source>
</reference>
<feature type="transmembrane region" description="Helical" evidence="1">
    <location>
        <begin position="54"/>
        <end position="73"/>
    </location>
</feature>
<sequence length="82" mass="9208">MSFITAKDCGSSFMERYNQADIALDTLPLSGDTIRYHAICMGVAVLTLPGERMVGRWTAAMAGAVGMLYRVIWRRQHRKETL</sequence>
<dbReference type="STRING" id="1285242.A6A04_03920"/>
<keyword evidence="1" id="KW-0812">Transmembrane</keyword>
<organism evidence="2 3">
    <name type="scientific">Paramagnetospirillum marisnigri</name>
    <dbReference type="NCBI Taxonomy" id="1285242"/>
    <lineage>
        <taxon>Bacteria</taxon>
        <taxon>Pseudomonadati</taxon>
        <taxon>Pseudomonadota</taxon>
        <taxon>Alphaproteobacteria</taxon>
        <taxon>Rhodospirillales</taxon>
        <taxon>Magnetospirillaceae</taxon>
        <taxon>Paramagnetospirillum</taxon>
    </lineage>
</organism>
<dbReference type="AlphaFoldDB" id="A0A178MKL0"/>
<comment type="caution">
    <text evidence="2">The sequence shown here is derived from an EMBL/GenBank/DDBJ whole genome shotgun (WGS) entry which is preliminary data.</text>
</comment>
<evidence type="ECO:0000256" key="1">
    <source>
        <dbReference type="SAM" id="Phobius"/>
    </source>
</evidence>
<keyword evidence="1" id="KW-1133">Transmembrane helix</keyword>
<dbReference type="EMBL" id="LWQT01000066">
    <property type="protein sequence ID" value="OAN49272.1"/>
    <property type="molecule type" value="Genomic_DNA"/>
</dbReference>